<dbReference type="RefSeq" id="WP_151051222.1">
    <property type="nucleotide sequence ID" value="NZ_CP031700.1"/>
</dbReference>
<accession>A0A5J6PTZ8</accession>
<evidence type="ECO:0000313" key="2">
    <source>
        <dbReference type="Proteomes" id="UP000325713"/>
    </source>
</evidence>
<name>A0A5J6PTZ8_9NEIS</name>
<proteinExistence type="predicted"/>
<dbReference type="OrthoDB" id="9964539at2"/>
<protein>
    <submittedName>
        <fullName evidence="1">Uncharacterized protein</fullName>
    </submittedName>
</protein>
<reference evidence="1 2" key="1">
    <citation type="submission" date="2018-08" db="EMBL/GenBank/DDBJ databases">
        <title>Neisseria zalophi ATCC BAA-2455 complete genome.</title>
        <authorList>
            <person name="Veseli I.A."/>
            <person name="Buttler R."/>
            <person name="Mascarenhas dos Santos A.C."/>
            <person name="Pombert J.-F."/>
        </authorList>
    </citation>
    <scope>NUCLEOTIDE SEQUENCE [LARGE SCALE GENOMIC DNA]</scope>
    <source>
        <strain evidence="1 2">ATCC BAA-2455</strain>
    </source>
</reference>
<gene>
    <name evidence="1" type="ORF">D0T92_06280</name>
</gene>
<evidence type="ECO:0000313" key="1">
    <source>
        <dbReference type="EMBL" id="QEY26171.1"/>
    </source>
</evidence>
<keyword evidence="2" id="KW-1185">Reference proteome</keyword>
<sequence>MKKNQKKIKKQINNNLERENNIFLNKILSEGLLVNYSVVDEIKILLCFTKKYVVSMSDNYKFSTDIEFSEKYLNKKISLKQLNQRESLALKYLDSLTEFEKTYKN</sequence>
<dbReference type="KEGG" id="nzl:D0T92_06280"/>
<organism evidence="1 2">
    <name type="scientific">Neisseria zalophi</name>
    <dbReference type="NCBI Taxonomy" id="640030"/>
    <lineage>
        <taxon>Bacteria</taxon>
        <taxon>Pseudomonadati</taxon>
        <taxon>Pseudomonadota</taxon>
        <taxon>Betaproteobacteria</taxon>
        <taxon>Neisseriales</taxon>
        <taxon>Neisseriaceae</taxon>
        <taxon>Neisseria</taxon>
    </lineage>
</organism>
<dbReference type="AlphaFoldDB" id="A0A5J6PTZ8"/>
<dbReference type="Proteomes" id="UP000325713">
    <property type="component" value="Chromosome"/>
</dbReference>
<dbReference type="EMBL" id="CP031700">
    <property type="protein sequence ID" value="QEY26171.1"/>
    <property type="molecule type" value="Genomic_DNA"/>
</dbReference>